<evidence type="ECO:0000313" key="4">
    <source>
        <dbReference type="Proteomes" id="UP000218209"/>
    </source>
</evidence>
<keyword evidence="4" id="KW-1185">Reference proteome</keyword>
<proteinExistence type="predicted"/>
<feature type="compositionally biased region" description="Basic residues" evidence="1">
    <location>
        <begin position="273"/>
        <end position="291"/>
    </location>
</feature>
<evidence type="ECO:0000256" key="2">
    <source>
        <dbReference type="SAM" id="Phobius"/>
    </source>
</evidence>
<feature type="transmembrane region" description="Helical" evidence="2">
    <location>
        <begin position="20"/>
        <end position="43"/>
    </location>
</feature>
<feature type="compositionally biased region" description="Basic residues" evidence="1">
    <location>
        <begin position="229"/>
        <end position="260"/>
    </location>
</feature>
<keyword evidence="2" id="KW-0472">Membrane</keyword>
<keyword evidence="2" id="KW-1133">Transmembrane helix</keyword>
<feature type="region of interest" description="Disordered" evidence="1">
    <location>
        <begin position="212"/>
        <end position="343"/>
    </location>
</feature>
<evidence type="ECO:0000313" key="3">
    <source>
        <dbReference type="EMBL" id="OSX75795.1"/>
    </source>
</evidence>
<dbReference type="AlphaFoldDB" id="A0A1X6P4W5"/>
<name>A0A1X6P4W5_PORUM</name>
<feature type="compositionally biased region" description="Low complexity" evidence="1">
    <location>
        <begin position="156"/>
        <end position="172"/>
    </location>
</feature>
<protein>
    <submittedName>
        <fullName evidence="3">Uncharacterized protein</fullName>
    </submittedName>
</protein>
<feature type="region of interest" description="Disordered" evidence="1">
    <location>
        <begin position="146"/>
        <end position="174"/>
    </location>
</feature>
<gene>
    <name evidence="3" type="ORF">BU14_0220s0026</name>
</gene>
<evidence type="ECO:0000256" key="1">
    <source>
        <dbReference type="SAM" id="MobiDB-lite"/>
    </source>
</evidence>
<dbReference type="EMBL" id="KV918890">
    <property type="protein sequence ID" value="OSX75795.1"/>
    <property type="molecule type" value="Genomic_DNA"/>
</dbReference>
<reference evidence="3 4" key="1">
    <citation type="submission" date="2017-03" db="EMBL/GenBank/DDBJ databases">
        <title>WGS assembly of Porphyra umbilicalis.</title>
        <authorList>
            <person name="Brawley S.H."/>
            <person name="Blouin N.A."/>
            <person name="Ficko-Blean E."/>
            <person name="Wheeler G.L."/>
            <person name="Lohr M."/>
            <person name="Goodson H.V."/>
            <person name="Jenkins J.W."/>
            <person name="Blaby-Haas C.E."/>
            <person name="Helliwell K.E."/>
            <person name="Chan C."/>
            <person name="Marriage T."/>
            <person name="Bhattacharya D."/>
            <person name="Klein A.S."/>
            <person name="Badis Y."/>
            <person name="Brodie J."/>
            <person name="Cao Y."/>
            <person name="Collen J."/>
            <person name="Dittami S.M."/>
            <person name="Gachon C.M."/>
            <person name="Green B.R."/>
            <person name="Karpowicz S."/>
            <person name="Kim J.W."/>
            <person name="Kudahl U."/>
            <person name="Lin S."/>
            <person name="Michel G."/>
            <person name="Mittag M."/>
            <person name="Olson B.J."/>
            <person name="Pangilinan J."/>
            <person name="Peng Y."/>
            <person name="Qiu H."/>
            <person name="Shu S."/>
            <person name="Singer J.T."/>
            <person name="Smith A.G."/>
            <person name="Sprecher B.N."/>
            <person name="Wagner V."/>
            <person name="Wang W."/>
            <person name="Wang Z.-Y."/>
            <person name="Yan J."/>
            <person name="Yarish C."/>
            <person name="Zoeuner-Riek S."/>
            <person name="Zhuang Y."/>
            <person name="Zou Y."/>
            <person name="Lindquist E.A."/>
            <person name="Grimwood J."/>
            <person name="Barry K."/>
            <person name="Rokhsar D.S."/>
            <person name="Schmutz J."/>
            <person name="Stiller J.W."/>
            <person name="Grossman A.R."/>
            <person name="Prochnik S.E."/>
        </authorList>
    </citation>
    <scope>NUCLEOTIDE SEQUENCE [LARGE SCALE GENOMIC DNA]</scope>
    <source>
        <strain evidence="3">4086291</strain>
    </source>
</reference>
<accession>A0A1X6P4W5</accession>
<feature type="compositionally biased region" description="Basic and acidic residues" evidence="1">
    <location>
        <begin position="388"/>
        <end position="404"/>
    </location>
</feature>
<feature type="region of interest" description="Disordered" evidence="1">
    <location>
        <begin position="382"/>
        <end position="460"/>
    </location>
</feature>
<organism evidence="3 4">
    <name type="scientific">Porphyra umbilicalis</name>
    <name type="common">Purple laver</name>
    <name type="synonym">Red alga</name>
    <dbReference type="NCBI Taxonomy" id="2786"/>
    <lineage>
        <taxon>Eukaryota</taxon>
        <taxon>Rhodophyta</taxon>
        <taxon>Bangiophyceae</taxon>
        <taxon>Bangiales</taxon>
        <taxon>Bangiaceae</taxon>
        <taxon>Porphyra</taxon>
    </lineage>
</organism>
<feature type="compositionally biased region" description="Basic and acidic residues" evidence="1">
    <location>
        <begin position="302"/>
        <end position="330"/>
    </location>
</feature>
<keyword evidence="2" id="KW-0812">Transmembrane</keyword>
<feature type="compositionally biased region" description="Basic residues" evidence="1">
    <location>
        <begin position="444"/>
        <end position="460"/>
    </location>
</feature>
<sequence length="460" mass="51600">MGEQWRTVVGWVWHDWFDWFLIGLGNCIWSFFFFFLCSAPFALPIGVARFEAAAASGARRHCLFPYLQPSDSRISKRGTLVHRKGNQTRGNGARNDLGEDKVETPLCGATGHCQRHLFRATKQCKRVGPSEQTHRHLCARHIVQRRQTGNVQARRASPAFTPSFPATPTVAADQPRDRVLREHVHERHGPRRGGHGRDGRRVNNVQAGDALDAQCRVEHPPDGGPPRVVPRKIRRFPHPTRVKGRVGARRRLDHPKRRRKGAQDPPQVPHARDGRRHIGTRLKQHSVRGRGRKDAAVGQDEAPTRRGVDVARGVKDGRAWWPPERRRGGADVRPAAGREAAEAHERRLREHLVAATFPIAARRCRREQRRVVDTREGHAGVLTADAAKGADRRPLPDRQVDAGHHAGGPHRGGAPNARQQQQLRGSKRARGPKDGRAGAEGARPARRPRRRVEHVHARRA</sequence>
<dbReference type="Proteomes" id="UP000218209">
    <property type="component" value="Unassembled WGS sequence"/>
</dbReference>